<evidence type="ECO:0000256" key="6">
    <source>
        <dbReference type="ARBA" id="ARBA00022692"/>
    </source>
</evidence>
<dbReference type="EMBL" id="VDFQ02000001">
    <property type="protein sequence ID" value="KAA1425298.1"/>
    <property type="molecule type" value="Genomic_DNA"/>
</dbReference>
<feature type="transmembrane region" description="Helical" evidence="10">
    <location>
        <begin position="347"/>
        <end position="371"/>
    </location>
</feature>
<feature type="transmembrane region" description="Helical" evidence="10">
    <location>
        <begin position="27"/>
        <end position="49"/>
    </location>
</feature>
<evidence type="ECO:0000256" key="4">
    <source>
        <dbReference type="ARBA" id="ARBA00022448"/>
    </source>
</evidence>
<evidence type="ECO:0000256" key="7">
    <source>
        <dbReference type="ARBA" id="ARBA00022849"/>
    </source>
</evidence>
<dbReference type="PANTHER" id="PTHR43302">
    <property type="entry name" value="TRANSPORTER ARSB-RELATED"/>
    <property type="match status" value="1"/>
</dbReference>
<dbReference type="InterPro" id="IPR000802">
    <property type="entry name" value="Arsenical_pump_ArsB"/>
</dbReference>
<evidence type="ECO:0000256" key="9">
    <source>
        <dbReference type="ARBA" id="ARBA00023136"/>
    </source>
</evidence>
<dbReference type="GO" id="GO:0046685">
    <property type="term" value="P:response to arsenic-containing substance"/>
    <property type="evidence" value="ECO:0007669"/>
    <property type="project" value="UniProtKB-KW"/>
</dbReference>
<evidence type="ECO:0000313" key="12">
    <source>
        <dbReference type="EMBL" id="KAA1425298.1"/>
    </source>
</evidence>
<feature type="transmembrane region" description="Helical" evidence="10">
    <location>
        <begin position="272"/>
        <end position="292"/>
    </location>
</feature>
<dbReference type="GO" id="GO:0015105">
    <property type="term" value="F:arsenite transmembrane transporter activity"/>
    <property type="evidence" value="ECO:0007669"/>
    <property type="project" value="InterPro"/>
</dbReference>
<name>A0A5Q6S4J3_9ACTN</name>
<evidence type="ECO:0000256" key="2">
    <source>
        <dbReference type="ARBA" id="ARBA00006433"/>
    </source>
</evidence>
<feature type="domain" description="Citrate transporter-like" evidence="11">
    <location>
        <begin position="29"/>
        <end position="344"/>
    </location>
</feature>
<dbReference type="PRINTS" id="PR00758">
    <property type="entry name" value="ARSENICPUMP"/>
</dbReference>
<dbReference type="PANTHER" id="PTHR43302:SF5">
    <property type="entry name" value="TRANSPORTER ARSB-RELATED"/>
    <property type="match status" value="1"/>
</dbReference>
<keyword evidence="9 10" id="KW-0472">Membrane</keyword>
<dbReference type="GO" id="GO:0005886">
    <property type="term" value="C:plasma membrane"/>
    <property type="evidence" value="ECO:0007669"/>
    <property type="project" value="UniProtKB-SubCell"/>
</dbReference>
<keyword evidence="6 10" id="KW-0812">Transmembrane</keyword>
<feature type="transmembrane region" description="Helical" evidence="10">
    <location>
        <begin position="178"/>
        <end position="199"/>
    </location>
</feature>
<feature type="transmembrane region" description="Helical" evidence="10">
    <location>
        <begin position="220"/>
        <end position="237"/>
    </location>
</feature>
<comment type="similarity">
    <text evidence="3">Belongs to the CitM (TC 2.A.11) transporter family.</text>
</comment>
<organism evidence="12 13">
    <name type="scientific">Mumia zhuanghuii</name>
    <dbReference type="NCBI Taxonomy" id="2585211"/>
    <lineage>
        <taxon>Bacteria</taxon>
        <taxon>Bacillati</taxon>
        <taxon>Actinomycetota</taxon>
        <taxon>Actinomycetes</taxon>
        <taxon>Propionibacteriales</taxon>
        <taxon>Nocardioidaceae</taxon>
        <taxon>Mumia</taxon>
    </lineage>
</organism>
<gene>
    <name evidence="12" type="ORF">FE697_005420</name>
</gene>
<keyword evidence="5" id="KW-1003">Cell membrane</keyword>
<evidence type="ECO:0000256" key="10">
    <source>
        <dbReference type="SAM" id="Phobius"/>
    </source>
</evidence>
<evidence type="ECO:0000256" key="1">
    <source>
        <dbReference type="ARBA" id="ARBA00004651"/>
    </source>
</evidence>
<comment type="subcellular location">
    <subcellularLocation>
        <location evidence="1">Cell membrane</location>
        <topology evidence="1">Multi-pass membrane protein</topology>
    </subcellularLocation>
</comment>
<evidence type="ECO:0000256" key="3">
    <source>
        <dbReference type="ARBA" id="ARBA00009843"/>
    </source>
</evidence>
<dbReference type="InterPro" id="IPR004680">
    <property type="entry name" value="Cit_transptr-like_dom"/>
</dbReference>
<dbReference type="Proteomes" id="UP000307768">
    <property type="component" value="Unassembled WGS sequence"/>
</dbReference>
<sequence length="413" mass="41839">MRHPSCSPGAAYPSSVRVVRRVAAPAAALPAVAALAGTLVLVTGWLPYADAVELLRHTGPVLVFVVAITAYAELCAVCGLFDAAAGIAVRASAGRRLVLSAWVAALATLCTITLSLDTTAVLLTPVVLAMARRTGSDPLPLALTVVALANTASLLLPVSNLTNLLAAPAFERAGTSYVATMALPALAVLAATIVVLALLHRRGITGRFTVTASTRPEDLVLLRTAAVTTVGVVTGFVAGASYAWVAVAGTLVLGTAILVRRRSLVVPASDLVPWRMVVAVAGLFVVVGGAHAHGLDEVAASIAGSGTGLADLARLAAVGAGSANAINNLPAYLALAPVAVDDAARTAVLLVAVGAGPLLTPWGSLATLLWWRQVQRHGDDGARPTWRRTLGQGLVLAPVAVAVGTVTVALTSR</sequence>
<protein>
    <submittedName>
        <fullName evidence="12">Citrate transporter</fullName>
    </submittedName>
</protein>
<keyword evidence="4" id="KW-0813">Transport</keyword>
<keyword evidence="8 10" id="KW-1133">Transmembrane helix</keyword>
<dbReference type="OrthoDB" id="9774335at2"/>
<evidence type="ECO:0000259" key="11">
    <source>
        <dbReference type="Pfam" id="PF03600"/>
    </source>
</evidence>
<dbReference type="Pfam" id="PF03600">
    <property type="entry name" value="CitMHS"/>
    <property type="match status" value="1"/>
</dbReference>
<reference evidence="12 13" key="1">
    <citation type="submission" date="2019-09" db="EMBL/GenBank/DDBJ databases">
        <title>Mumia zhuanghuii sp. nov. isolated from the intestinal contents of plateau pika (Ochotona curzoniae) in the Qinghai-Tibet plateau of China.</title>
        <authorList>
            <person name="Tian Z."/>
        </authorList>
    </citation>
    <scope>NUCLEOTIDE SEQUENCE [LARGE SCALE GENOMIC DNA]</scope>
    <source>
        <strain evidence="13">350</strain>
    </source>
</reference>
<keyword evidence="7" id="KW-0059">Arsenical resistance</keyword>
<dbReference type="AlphaFoldDB" id="A0A5Q6S4J3"/>
<accession>A0A5Q6S4J3</accession>
<feature type="transmembrane region" description="Helical" evidence="10">
    <location>
        <begin position="312"/>
        <end position="335"/>
    </location>
</feature>
<comment type="caution">
    <text evidence="12">The sequence shown here is derived from an EMBL/GenBank/DDBJ whole genome shotgun (WGS) entry which is preliminary data.</text>
</comment>
<feature type="transmembrane region" description="Helical" evidence="10">
    <location>
        <begin position="61"/>
        <end position="89"/>
    </location>
</feature>
<evidence type="ECO:0000256" key="8">
    <source>
        <dbReference type="ARBA" id="ARBA00022989"/>
    </source>
</evidence>
<feature type="transmembrane region" description="Helical" evidence="10">
    <location>
        <begin position="391"/>
        <end position="410"/>
    </location>
</feature>
<feature type="transmembrane region" description="Helical" evidence="10">
    <location>
        <begin position="243"/>
        <end position="260"/>
    </location>
</feature>
<evidence type="ECO:0000256" key="5">
    <source>
        <dbReference type="ARBA" id="ARBA00022475"/>
    </source>
</evidence>
<proteinExistence type="inferred from homology"/>
<feature type="transmembrane region" description="Helical" evidence="10">
    <location>
        <begin position="101"/>
        <end position="127"/>
    </location>
</feature>
<evidence type="ECO:0000313" key="13">
    <source>
        <dbReference type="Proteomes" id="UP000307768"/>
    </source>
</evidence>
<comment type="similarity">
    <text evidence="2">Belongs to the ArsB family.</text>
</comment>